<protein>
    <submittedName>
        <fullName evidence="4">Nucleoside-diphosphate-sugar epimerase</fullName>
    </submittedName>
</protein>
<name>A0A7X0NG11_9GAMM</name>
<gene>
    <name evidence="4" type="ORF">HNQ55_001278</name>
</gene>
<comment type="caution">
    <text evidence="4">The sequence shown here is derived from an EMBL/GenBank/DDBJ whole genome shotgun (WGS) entry which is preliminary data.</text>
</comment>
<dbReference type="AlphaFoldDB" id="A0A7X0NG11"/>
<evidence type="ECO:0000256" key="1">
    <source>
        <dbReference type="ARBA" id="ARBA00005125"/>
    </source>
</evidence>
<evidence type="ECO:0000313" key="4">
    <source>
        <dbReference type="EMBL" id="MBB6542778.1"/>
    </source>
</evidence>
<evidence type="ECO:0000256" key="2">
    <source>
        <dbReference type="ARBA" id="ARBA00007637"/>
    </source>
</evidence>
<reference evidence="4 5" key="1">
    <citation type="submission" date="2020-08" db="EMBL/GenBank/DDBJ databases">
        <title>Genomic Encyclopedia of Type Strains, Phase IV (KMG-IV): sequencing the most valuable type-strain genomes for metagenomic binning, comparative biology and taxonomic classification.</title>
        <authorList>
            <person name="Goeker M."/>
        </authorList>
    </citation>
    <scope>NUCLEOTIDE SEQUENCE [LARGE SCALE GENOMIC DNA]</scope>
    <source>
        <strain evidence="4 5">DSM 26287</strain>
    </source>
</reference>
<dbReference type="Pfam" id="PF01370">
    <property type="entry name" value="Epimerase"/>
    <property type="match status" value="1"/>
</dbReference>
<keyword evidence="5" id="KW-1185">Reference proteome</keyword>
<evidence type="ECO:0000259" key="3">
    <source>
        <dbReference type="Pfam" id="PF01370"/>
    </source>
</evidence>
<organism evidence="4 5">
    <name type="scientific">Thalassotalea piscium</name>
    <dbReference type="NCBI Taxonomy" id="1230533"/>
    <lineage>
        <taxon>Bacteria</taxon>
        <taxon>Pseudomonadati</taxon>
        <taxon>Pseudomonadota</taxon>
        <taxon>Gammaproteobacteria</taxon>
        <taxon>Alteromonadales</taxon>
        <taxon>Colwelliaceae</taxon>
        <taxon>Thalassotalea</taxon>
    </lineage>
</organism>
<feature type="domain" description="NAD-dependent epimerase/dehydratase" evidence="3">
    <location>
        <begin position="4"/>
        <end position="229"/>
    </location>
</feature>
<dbReference type="Gene3D" id="3.40.50.720">
    <property type="entry name" value="NAD(P)-binding Rossmann-like Domain"/>
    <property type="match status" value="1"/>
</dbReference>
<dbReference type="InterPro" id="IPR001509">
    <property type="entry name" value="Epimerase_deHydtase"/>
</dbReference>
<dbReference type="Proteomes" id="UP000537141">
    <property type="component" value="Unassembled WGS sequence"/>
</dbReference>
<sequence length="297" mass="32874">MKTILVTGASGFTGRHFVSLANKLGYECVALCHKTTDRIEGCTSVVVADITNKTELKAQLCKLKPNFVVHLAAISFVPHGDVTDIYRANLIGTTNLIDCLVELKLPIEKVLVASSGNVYGNNTQLPIEESMPFTPVNDYAVSKSAMELALSVRFNQLPIIIVRPFNYTGVGQAEHFLIPKIVSAFKRNDNSIELGNLEVARDFSDVRDVVTAYIKLLESDVKSEVFNVCTGVATSLLSVINLLNEFSGYKINVEVNPDFVRGNEIKELYGDNTKLVKAIGEYQNYELLDTLNWMYKP</sequence>
<dbReference type="EMBL" id="JACHHU010000007">
    <property type="protein sequence ID" value="MBB6542778.1"/>
    <property type="molecule type" value="Genomic_DNA"/>
</dbReference>
<dbReference type="InterPro" id="IPR036291">
    <property type="entry name" value="NAD(P)-bd_dom_sf"/>
</dbReference>
<accession>A0A7X0NG11</accession>
<evidence type="ECO:0000313" key="5">
    <source>
        <dbReference type="Proteomes" id="UP000537141"/>
    </source>
</evidence>
<comment type="similarity">
    <text evidence="2">Belongs to the NAD(P)-dependent epimerase/dehydratase family.</text>
</comment>
<dbReference type="Gene3D" id="3.90.25.10">
    <property type="entry name" value="UDP-galactose 4-epimerase, domain 1"/>
    <property type="match status" value="1"/>
</dbReference>
<dbReference type="PANTHER" id="PTHR43000">
    <property type="entry name" value="DTDP-D-GLUCOSE 4,6-DEHYDRATASE-RELATED"/>
    <property type="match status" value="1"/>
</dbReference>
<comment type="pathway">
    <text evidence="1">Bacterial outer membrane biogenesis; LPS O-antigen biosynthesis.</text>
</comment>
<dbReference type="RefSeq" id="WP_184423587.1">
    <property type="nucleotide sequence ID" value="NZ_AP027362.1"/>
</dbReference>
<proteinExistence type="inferred from homology"/>
<dbReference type="SUPFAM" id="SSF51735">
    <property type="entry name" value="NAD(P)-binding Rossmann-fold domains"/>
    <property type="match status" value="1"/>
</dbReference>